<evidence type="ECO:0000313" key="1">
    <source>
        <dbReference type="EMBL" id="KAL0934757.1"/>
    </source>
</evidence>
<name>A0ACC3YUD3_COLTU</name>
<evidence type="ECO:0000313" key="2">
    <source>
        <dbReference type="Proteomes" id="UP000805649"/>
    </source>
</evidence>
<comment type="caution">
    <text evidence="1">The sequence shown here is derived from an EMBL/GenBank/DDBJ whole genome shotgun (WGS) entry which is preliminary data.</text>
</comment>
<gene>
    <name evidence="1" type="ORF">CTRU02_209348</name>
</gene>
<protein>
    <submittedName>
        <fullName evidence="1">Uncharacterized protein</fullName>
    </submittedName>
</protein>
<keyword evidence="2" id="KW-1185">Reference proteome</keyword>
<organism evidence="1 2">
    <name type="scientific">Colletotrichum truncatum</name>
    <name type="common">Anthracnose fungus</name>
    <name type="synonym">Colletotrichum capsici</name>
    <dbReference type="NCBI Taxonomy" id="5467"/>
    <lineage>
        <taxon>Eukaryota</taxon>
        <taxon>Fungi</taxon>
        <taxon>Dikarya</taxon>
        <taxon>Ascomycota</taxon>
        <taxon>Pezizomycotina</taxon>
        <taxon>Sordariomycetes</taxon>
        <taxon>Hypocreomycetidae</taxon>
        <taxon>Glomerellales</taxon>
        <taxon>Glomerellaceae</taxon>
        <taxon>Colletotrichum</taxon>
        <taxon>Colletotrichum truncatum species complex</taxon>
    </lineage>
</organism>
<reference evidence="1 2" key="1">
    <citation type="journal article" date="2020" name="Phytopathology">
        <title>Genome Sequence Resources of Colletotrichum truncatum, C. plurivorum, C. musicola, and C. sojae: Four Species Pathogenic to Soybean (Glycine max).</title>
        <authorList>
            <person name="Rogerio F."/>
            <person name="Boufleur T.R."/>
            <person name="Ciampi-Guillardi M."/>
            <person name="Sukno S.A."/>
            <person name="Thon M.R."/>
            <person name="Massola Junior N.S."/>
            <person name="Baroncelli R."/>
        </authorList>
    </citation>
    <scope>NUCLEOTIDE SEQUENCE [LARGE SCALE GENOMIC DNA]</scope>
    <source>
        <strain evidence="1 2">CMES1059</strain>
    </source>
</reference>
<dbReference type="Proteomes" id="UP000805649">
    <property type="component" value="Unassembled WGS sequence"/>
</dbReference>
<accession>A0ACC3YUD3</accession>
<sequence>MDGTRLFNNFVNGGRYALFFGNICLNTEQTTGELLGGSLELLARFRKVNRVDSVSTVEKTTLGNSQTNAAICPVLPFSVRMG</sequence>
<dbReference type="EMBL" id="VUJX02000006">
    <property type="protein sequence ID" value="KAL0934757.1"/>
    <property type="molecule type" value="Genomic_DNA"/>
</dbReference>
<proteinExistence type="predicted"/>